<dbReference type="InterPro" id="IPR010028">
    <property type="entry name" value="Acid_phosphatase_pln"/>
</dbReference>
<dbReference type="GO" id="GO:0003993">
    <property type="term" value="F:acid phosphatase activity"/>
    <property type="evidence" value="ECO:0007669"/>
    <property type="project" value="InterPro"/>
</dbReference>
<dbReference type="InterPro" id="IPR005519">
    <property type="entry name" value="Acid_phosphat_B-like"/>
</dbReference>
<reference evidence="6 7" key="1">
    <citation type="submission" date="2024-01" db="EMBL/GenBank/DDBJ databases">
        <title>Genome assemblies of Stephania.</title>
        <authorList>
            <person name="Yang L."/>
        </authorList>
    </citation>
    <scope>NUCLEOTIDE SEQUENCE [LARGE SCALE GENOMIC DNA]</scope>
    <source>
        <strain evidence="6">QJT</strain>
        <tissue evidence="6">Leaf</tissue>
    </source>
</reference>
<dbReference type="EMBL" id="JBBNAE010000004">
    <property type="protein sequence ID" value="KAK9131075.1"/>
    <property type="molecule type" value="Genomic_DNA"/>
</dbReference>
<keyword evidence="3" id="KW-0758">Storage protein</keyword>
<dbReference type="AlphaFoldDB" id="A0AAP0JCM2"/>
<comment type="function">
    <text evidence="1">May function as somatic storage protein during early seedling development.</text>
</comment>
<evidence type="ECO:0000256" key="3">
    <source>
        <dbReference type="ARBA" id="ARBA00022761"/>
    </source>
</evidence>
<keyword evidence="2" id="KW-0732">Signal</keyword>
<dbReference type="InterPro" id="IPR023214">
    <property type="entry name" value="HAD_sf"/>
</dbReference>
<dbReference type="Pfam" id="PF03767">
    <property type="entry name" value="Acid_phosphat_B"/>
    <property type="match status" value="1"/>
</dbReference>
<dbReference type="PIRSF" id="PIRSF002674">
    <property type="entry name" value="VSP"/>
    <property type="match status" value="1"/>
</dbReference>
<dbReference type="Gene3D" id="3.40.50.1000">
    <property type="entry name" value="HAD superfamily/HAD-like"/>
    <property type="match status" value="1"/>
</dbReference>
<dbReference type="CDD" id="cd07535">
    <property type="entry name" value="HAD_VSP"/>
    <property type="match status" value="1"/>
</dbReference>
<evidence type="ECO:0008006" key="8">
    <source>
        <dbReference type="Google" id="ProtNLM"/>
    </source>
</evidence>
<evidence type="ECO:0000256" key="5">
    <source>
        <dbReference type="PIRNR" id="PIRNR002674"/>
    </source>
</evidence>
<dbReference type="NCBIfam" id="TIGR01675">
    <property type="entry name" value="plant-AP"/>
    <property type="match status" value="1"/>
</dbReference>
<name>A0AAP0JCM2_9MAGN</name>
<protein>
    <recommendedName>
        <fullName evidence="8">Acid phosphatase</fullName>
    </recommendedName>
</protein>
<comment type="similarity">
    <text evidence="5">Belongs to the APS1/VSP family.</text>
</comment>
<comment type="caution">
    <text evidence="6">The sequence shown here is derived from an EMBL/GenBank/DDBJ whole genome shotgun (WGS) entry which is preliminary data.</text>
</comment>
<accession>A0AAP0JCM2</accession>
<evidence type="ECO:0000256" key="1">
    <source>
        <dbReference type="ARBA" id="ARBA00002410"/>
    </source>
</evidence>
<dbReference type="GO" id="GO:0045735">
    <property type="term" value="F:nutrient reservoir activity"/>
    <property type="evidence" value="ECO:0007669"/>
    <property type="project" value="UniProtKB-KW"/>
</dbReference>
<dbReference type="SUPFAM" id="SSF56784">
    <property type="entry name" value="HAD-like"/>
    <property type="match status" value="1"/>
</dbReference>
<dbReference type="InterPro" id="IPR036412">
    <property type="entry name" value="HAD-like_sf"/>
</dbReference>
<evidence type="ECO:0000256" key="2">
    <source>
        <dbReference type="ARBA" id="ARBA00022729"/>
    </source>
</evidence>
<gene>
    <name evidence="6" type="ORF">Sjap_011562</name>
</gene>
<sequence length="249" mass="28356">MATTIFHPCNAALPLPMHLLRPRTGSHGQKMEGISCPSWRLAVETNNLRDWKTIPVLCEGYISNYMLVKLYRQYSKAVTNQAILYAKSLNLVGDGKEVWVFDVDETVLSNVPYFSQHGFGPELFHSVAFNAWVTSKAPMLPESHKLYMTLHFFSENQNSIFLTGRSESQREVTGANLRKAGYIKWEKLILKGEEDVGKPVVVYKSEKRRELEKEGYKIVGNIGDQWSDIRGSGIGNRTFKLPDPMYYLS</sequence>
<evidence type="ECO:0000256" key="4">
    <source>
        <dbReference type="ARBA" id="ARBA00023180"/>
    </source>
</evidence>
<keyword evidence="7" id="KW-1185">Reference proteome</keyword>
<dbReference type="PANTHER" id="PTHR31284:SF19">
    <property type="entry name" value="VEGETATIVE STORAGE PROTEIN 1-RELATED"/>
    <property type="match status" value="1"/>
</dbReference>
<dbReference type="Proteomes" id="UP001417504">
    <property type="component" value="Unassembled WGS sequence"/>
</dbReference>
<evidence type="ECO:0000313" key="7">
    <source>
        <dbReference type="Proteomes" id="UP001417504"/>
    </source>
</evidence>
<organism evidence="6 7">
    <name type="scientific">Stephania japonica</name>
    <dbReference type="NCBI Taxonomy" id="461633"/>
    <lineage>
        <taxon>Eukaryota</taxon>
        <taxon>Viridiplantae</taxon>
        <taxon>Streptophyta</taxon>
        <taxon>Embryophyta</taxon>
        <taxon>Tracheophyta</taxon>
        <taxon>Spermatophyta</taxon>
        <taxon>Magnoliopsida</taxon>
        <taxon>Ranunculales</taxon>
        <taxon>Menispermaceae</taxon>
        <taxon>Menispermoideae</taxon>
        <taxon>Cissampelideae</taxon>
        <taxon>Stephania</taxon>
    </lineage>
</organism>
<dbReference type="InterPro" id="IPR014403">
    <property type="entry name" value="APS1/VSP"/>
</dbReference>
<evidence type="ECO:0000313" key="6">
    <source>
        <dbReference type="EMBL" id="KAK9131075.1"/>
    </source>
</evidence>
<dbReference type="PANTHER" id="PTHR31284">
    <property type="entry name" value="ACID PHOSPHATASE-LIKE PROTEIN"/>
    <property type="match status" value="1"/>
</dbReference>
<keyword evidence="4" id="KW-0325">Glycoprotein</keyword>
<proteinExistence type="inferred from homology"/>